<evidence type="ECO:0000259" key="5">
    <source>
        <dbReference type="Pfam" id="PF02826"/>
    </source>
</evidence>
<proteinExistence type="inferred from homology"/>
<evidence type="ECO:0000256" key="2">
    <source>
        <dbReference type="ARBA" id="ARBA00023002"/>
    </source>
</evidence>
<dbReference type="PANTHER" id="PTHR10996:SF283">
    <property type="entry name" value="GLYOXYLATE_HYDROXYPYRUVATE REDUCTASE B"/>
    <property type="match status" value="1"/>
</dbReference>
<feature type="domain" description="D-isomer specific 2-hydroxyacid dehydrogenase NAD-binding" evidence="5">
    <location>
        <begin position="113"/>
        <end position="289"/>
    </location>
</feature>
<evidence type="ECO:0000313" key="6">
    <source>
        <dbReference type="EMBL" id="MDY0874311.1"/>
    </source>
</evidence>
<dbReference type="InterPro" id="IPR006139">
    <property type="entry name" value="D-isomer_2_OHA_DH_cat_dom"/>
</dbReference>
<name>A0ABU5E452_9PROT</name>
<dbReference type="PANTHER" id="PTHR10996">
    <property type="entry name" value="2-HYDROXYACID DEHYDROGENASE-RELATED"/>
    <property type="match status" value="1"/>
</dbReference>
<dbReference type="GO" id="GO:0016491">
    <property type="term" value="F:oxidoreductase activity"/>
    <property type="evidence" value="ECO:0007669"/>
    <property type="project" value="UniProtKB-KW"/>
</dbReference>
<feature type="domain" description="D-isomer specific 2-hydroxyacid dehydrogenase catalytic" evidence="4">
    <location>
        <begin position="8"/>
        <end position="319"/>
    </location>
</feature>
<dbReference type="InterPro" id="IPR050223">
    <property type="entry name" value="D-isomer_2-hydroxyacid_DH"/>
</dbReference>
<dbReference type="InterPro" id="IPR006140">
    <property type="entry name" value="D-isomer_DH_NAD-bd"/>
</dbReference>
<gene>
    <name evidence="6" type="ORF">SMD31_20395</name>
</gene>
<dbReference type="InterPro" id="IPR029752">
    <property type="entry name" value="D-isomer_DH_CS1"/>
</dbReference>
<organism evidence="6 7">
    <name type="scientific">Dongia rigui</name>
    <dbReference type="NCBI Taxonomy" id="940149"/>
    <lineage>
        <taxon>Bacteria</taxon>
        <taxon>Pseudomonadati</taxon>
        <taxon>Pseudomonadota</taxon>
        <taxon>Alphaproteobacteria</taxon>
        <taxon>Rhodospirillales</taxon>
        <taxon>Dongiaceae</taxon>
        <taxon>Dongia</taxon>
    </lineage>
</organism>
<dbReference type="PROSITE" id="PS00671">
    <property type="entry name" value="D_2_HYDROXYACID_DH_3"/>
    <property type="match status" value="1"/>
</dbReference>
<dbReference type="Pfam" id="PF00389">
    <property type="entry name" value="2-Hacid_dh"/>
    <property type="match status" value="1"/>
</dbReference>
<dbReference type="RefSeq" id="WP_320502779.1">
    <property type="nucleotide sequence ID" value="NZ_JAXCLX010000004.1"/>
</dbReference>
<evidence type="ECO:0000313" key="7">
    <source>
        <dbReference type="Proteomes" id="UP001271769"/>
    </source>
</evidence>
<dbReference type="EC" id="1.1.1.-" evidence="6"/>
<evidence type="ECO:0000259" key="4">
    <source>
        <dbReference type="Pfam" id="PF00389"/>
    </source>
</evidence>
<dbReference type="PROSITE" id="PS00065">
    <property type="entry name" value="D_2_HYDROXYACID_DH_1"/>
    <property type="match status" value="1"/>
</dbReference>
<dbReference type="InterPro" id="IPR036291">
    <property type="entry name" value="NAD(P)-bd_dom_sf"/>
</dbReference>
<dbReference type="Gene3D" id="3.40.50.720">
    <property type="entry name" value="NAD(P)-binding Rossmann-like Domain"/>
    <property type="match status" value="2"/>
</dbReference>
<comment type="similarity">
    <text evidence="1 3">Belongs to the D-isomer specific 2-hydroxyacid dehydrogenase family.</text>
</comment>
<accession>A0ABU5E452</accession>
<comment type="caution">
    <text evidence="6">The sequence shown here is derived from an EMBL/GenBank/DDBJ whole genome shotgun (WGS) entry which is preliminary data.</text>
</comment>
<dbReference type="EMBL" id="JAXCLX010000004">
    <property type="protein sequence ID" value="MDY0874311.1"/>
    <property type="molecule type" value="Genomic_DNA"/>
</dbReference>
<protein>
    <submittedName>
        <fullName evidence="6">D-glycerate dehydrogenase</fullName>
        <ecNumber evidence="6">1.1.1.-</ecNumber>
    </submittedName>
</protein>
<sequence>MTARPKLLITRRLPDAVTKRVSAHYEVELNADDHVMSADELLTRAQGKDALLVTPVDKITPELVEKLPASIKMIATFSVGFEHINVPALKAKGIKASNTPDVLTDATADIALLLLLGAARRAYEGERAVREGTWKSWSTVYMLGVHATGKRLGIFGMGRIGQAVAKRARAFDMTIHYYNRSRLAPELEQGAIYHKTAEDMLPHCDFLSINAPGGPETQHWLNADRIAKMPDGAIVVNTARGGLVDDTALIAALKSGKLFAAGLDVFENEPNLNPAYRELSNVFLLPHLGSATIDTRNAMGFKALDNLDAFFAGRALIDPIA</sequence>
<keyword evidence="2 3" id="KW-0560">Oxidoreductase</keyword>
<evidence type="ECO:0000256" key="1">
    <source>
        <dbReference type="ARBA" id="ARBA00005854"/>
    </source>
</evidence>
<dbReference type="SUPFAM" id="SSF52283">
    <property type="entry name" value="Formate/glycerate dehydrogenase catalytic domain-like"/>
    <property type="match status" value="1"/>
</dbReference>
<dbReference type="InterPro" id="IPR029753">
    <property type="entry name" value="D-isomer_DH_CS"/>
</dbReference>
<dbReference type="Proteomes" id="UP001271769">
    <property type="component" value="Unassembled WGS sequence"/>
</dbReference>
<evidence type="ECO:0000256" key="3">
    <source>
        <dbReference type="RuleBase" id="RU003719"/>
    </source>
</evidence>
<keyword evidence="7" id="KW-1185">Reference proteome</keyword>
<dbReference type="CDD" id="cd05301">
    <property type="entry name" value="GDH"/>
    <property type="match status" value="1"/>
</dbReference>
<reference evidence="6 7" key="1">
    <citation type="journal article" date="2013" name="Antonie Van Leeuwenhoek">
        <title>Dongia rigui sp. nov., isolated from freshwater of a large wetland in Korea.</title>
        <authorList>
            <person name="Baik K.S."/>
            <person name="Hwang Y.M."/>
            <person name="Choi J.S."/>
            <person name="Kwon J."/>
            <person name="Seong C.N."/>
        </authorList>
    </citation>
    <scope>NUCLEOTIDE SEQUENCE [LARGE SCALE GENOMIC DNA]</scope>
    <source>
        <strain evidence="6 7">04SU4-P</strain>
    </source>
</reference>
<dbReference type="Pfam" id="PF02826">
    <property type="entry name" value="2-Hacid_dh_C"/>
    <property type="match status" value="1"/>
</dbReference>
<dbReference type="SUPFAM" id="SSF51735">
    <property type="entry name" value="NAD(P)-binding Rossmann-fold domains"/>
    <property type="match status" value="1"/>
</dbReference>